<evidence type="ECO:0000313" key="1">
    <source>
        <dbReference type="EMBL" id="KAK8587979.1"/>
    </source>
</evidence>
<proteinExistence type="predicted"/>
<comment type="caution">
    <text evidence="1">The sequence shown here is derived from an EMBL/GenBank/DDBJ whole genome shotgun (WGS) entry which is preliminary data.</text>
</comment>
<gene>
    <name evidence="1" type="ORF">V6N12_022440</name>
</gene>
<dbReference type="EMBL" id="JBBPBM010000004">
    <property type="protein sequence ID" value="KAK8587979.1"/>
    <property type="molecule type" value="Genomic_DNA"/>
</dbReference>
<keyword evidence="2" id="KW-1185">Reference proteome</keyword>
<sequence length="102" mass="11091">MLGVAVTLSLTVRTSVIKDLWVSSSRSSSSVALYDDSSVGNGHLSLQKRSTVNDGYINKNYFILVVVTSVVDSNEEEGGESEGEVEEMKGWKDCCPVINILF</sequence>
<evidence type="ECO:0000313" key="2">
    <source>
        <dbReference type="Proteomes" id="UP001472677"/>
    </source>
</evidence>
<name>A0ABR2FUQ0_9ROSI</name>
<organism evidence="1 2">
    <name type="scientific">Hibiscus sabdariffa</name>
    <name type="common">roselle</name>
    <dbReference type="NCBI Taxonomy" id="183260"/>
    <lineage>
        <taxon>Eukaryota</taxon>
        <taxon>Viridiplantae</taxon>
        <taxon>Streptophyta</taxon>
        <taxon>Embryophyta</taxon>
        <taxon>Tracheophyta</taxon>
        <taxon>Spermatophyta</taxon>
        <taxon>Magnoliopsida</taxon>
        <taxon>eudicotyledons</taxon>
        <taxon>Gunneridae</taxon>
        <taxon>Pentapetalae</taxon>
        <taxon>rosids</taxon>
        <taxon>malvids</taxon>
        <taxon>Malvales</taxon>
        <taxon>Malvaceae</taxon>
        <taxon>Malvoideae</taxon>
        <taxon>Hibiscus</taxon>
    </lineage>
</organism>
<protein>
    <submittedName>
        <fullName evidence="1">Uncharacterized protein</fullName>
    </submittedName>
</protein>
<accession>A0ABR2FUQ0</accession>
<reference evidence="1 2" key="1">
    <citation type="journal article" date="2024" name="G3 (Bethesda)">
        <title>Genome assembly of Hibiscus sabdariffa L. provides insights into metabolisms of medicinal natural products.</title>
        <authorList>
            <person name="Kim T."/>
        </authorList>
    </citation>
    <scope>NUCLEOTIDE SEQUENCE [LARGE SCALE GENOMIC DNA]</scope>
    <source>
        <strain evidence="1">TK-2024</strain>
        <tissue evidence="1">Old leaves</tissue>
    </source>
</reference>
<dbReference type="Proteomes" id="UP001472677">
    <property type="component" value="Unassembled WGS sequence"/>
</dbReference>